<dbReference type="AlphaFoldDB" id="A0A1X6NI60"/>
<dbReference type="GO" id="GO:0140359">
    <property type="term" value="F:ABC-type transporter activity"/>
    <property type="evidence" value="ECO:0007669"/>
    <property type="project" value="InterPro"/>
</dbReference>
<feature type="domain" description="ABC-2 type transporter transmembrane" evidence="7">
    <location>
        <begin position="3"/>
        <end position="148"/>
    </location>
</feature>
<dbReference type="InterPro" id="IPR050352">
    <property type="entry name" value="ABCG_transporters"/>
</dbReference>
<keyword evidence="5 6" id="KW-0472">Membrane</keyword>
<evidence type="ECO:0000256" key="5">
    <source>
        <dbReference type="ARBA" id="ARBA00023136"/>
    </source>
</evidence>
<evidence type="ECO:0000256" key="2">
    <source>
        <dbReference type="ARBA" id="ARBA00022448"/>
    </source>
</evidence>
<evidence type="ECO:0000256" key="6">
    <source>
        <dbReference type="SAM" id="Phobius"/>
    </source>
</evidence>
<evidence type="ECO:0000256" key="4">
    <source>
        <dbReference type="ARBA" id="ARBA00022989"/>
    </source>
</evidence>
<comment type="subcellular location">
    <subcellularLocation>
        <location evidence="1">Membrane</location>
        <topology evidence="1">Multi-pass membrane protein</topology>
    </subcellularLocation>
</comment>
<evidence type="ECO:0000259" key="7">
    <source>
        <dbReference type="Pfam" id="PF01061"/>
    </source>
</evidence>
<feature type="transmembrane region" description="Helical" evidence="6">
    <location>
        <begin position="175"/>
        <end position="196"/>
    </location>
</feature>
<sequence length="208" mass="22172">MVGTFSVIFVFPLERAIIARERASGTYRVSAYYGAKVLAEAPRSLVFNSAFGTILYWAVGLRASASAFFFFLLALWTTTMTAEALALSIAIAAPNPTVAIALSPPAVVLSLLFGGFFIPGARIGPWIGWLRWVSSVHYAFAALSENQFPGGRPAGAAAAAAAAGRSARVNSLGRWGNLAALAGLMVVFRLLGYVALRTVRRPRFNRSL</sequence>
<keyword evidence="9" id="KW-1185">Reference proteome</keyword>
<reference evidence="8 9" key="1">
    <citation type="submission" date="2017-03" db="EMBL/GenBank/DDBJ databases">
        <title>WGS assembly of Porphyra umbilicalis.</title>
        <authorList>
            <person name="Brawley S.H."/>
            <person name="Blouin N.A."/>
            <person name="Ficko-Blean E."/>
            <person name="Wheeler G.L."/>
            <person name="Lohr M."/>
            <person name="Goodson H.V."/>
            <person name="Jenkins J.W."/>
            <person name="Blaby-Haas C.E."/>
            <person name="Helliwell K.E."/>
            <person name="Chan C."/>
            <person name="Marriage T."/>
            <person name="Bhattacharya D."/>
            <person name="Klein A.S."/>
            <person name="Badis Y."/>
            <person name="Brodie J."/>
            <person name="Cao Y."/>
            <person name="Collen J."/>
            <person name="Dittami S.M."/>
            <person name="Gachon C.M."/>
            <person name="Green B.R."/>
            <person name="Karpowicz S."/>
            <person name="Kim J.W."/>
            <person name="Kudahl U."/>
            <person name="Lin S."/>
            <person name="Michel G."/>
            <person name="Mittag M."/>
            <person name="Olson B.J."/>
            <person name="Pangilinan J."/>
            <person name="Peng Y."/>
            <person name="Qiu H."/>
            <person name="Shu S."/>
            <person name="Singer J.T."/>
            <person name="Smith A.G."/>
            <person name="Sprecher B.N."/>
            <person name="Wagner V."/>
            <person name="Wang W."/>
            <person name="Wang Z.-Y."/>
            <person name="Yan J."/>
            <person name="Yarish C."/>
            <person name="Zoeuner-Riek S."/>
            <person name="Zhuang Y."/>
            <person name="Zou Y."/>
            <person name="Lindquist E.A."/>
            <person name="Grimwood J."/>
            <person name="Barry K."/>
            <person name="Rokhsar D.S."/>
            <person name="Schmutz J."/>
            <person name="Stiller J.W."/>
            <person name="Grossman A.R."/>
            <person name="Prochnik S.E."/>
        </authorList>
    </citation>
    <scope>NUCLEOTIDE SEQUENCE [LARGE SCALE GENOMIC DNA]</scope>
    <source>
        <strain evidence="8">4086291</strain>
    </source>
</reference>
<keyword evidence="2" id="KW-0813">Transport</keyword>
<evidence type="ECO:0000256" key="1">
    <source>
        <dbReference type="ARBA" id="ARBA00004141"/>
    </source>
</evidence>
<dbReference type="EMBL" id="KV920748">
    <property type="protein sequence ID" value="OSX68311.1"/>
    <property type="molecule type" value="Genomic_DNA"/>
</dbReference>
<dbReference type="InterPro" id="IPR013525">
    <property type="entry name" value="ABC2_TM"/>
</dbReference>
<organism evidence="8 9">
    <name type="scientific">Porphyra umbilicalis</name>
    <name type="common">Purple laver</name>
    <name type="synonym">Red alga</name>
    <dbReference type="NCBI Taxonomy" id="2786"/>
    <lineage>
        <taxon>Eukaryota</taxon>
        <taxon>Rhodophyta</taxon>
        <taxon>Bangiophyceae</taxon>
        <taxon>Bangiales</taxon>
        <taxon>Bangiaceae</taxon>
        <taxon>Porphyra</taxon>
    </lineage>
</organism>
<evidence type="ECO:0000313" key="9">
    <source>
        <dbReference type="Proteomes" id="UP000218209"/>
    </source>
</evidence>
<dbReference type="Proteomes" id="UP000218209">
    <property type="component" value="Unassembled WGS sequence"/>
</dbReference>
<evidence type="ECO:0000313" key="8">
    <source>
        <dbReference type="EMBL" id="OSX68311.1"/>
    </source>
</evidence>
<feature type="transmembrane region" description="Helical" evidence="6">
    <location>
        <begin position="97"/>
        <end position="118"/>
    </location>
</feature>
<dbReference type="PANTHER" id="PTHR48041">
    <property type="entry name" value="ABC TRANSPORTER G FAMILY MEMBER 28"/>
    <property type="match status" value="1"/>
</dbReference>
<keyword evidence="4 6" id="KW-1133">Transmembrane helix</keyword>
<name>A0A1X6NI60_PORUM</name>
<accession>A0A1X6NI60</accession>
<dbReference type="PANTHER" id="PTHR48041:SF139">
    <property type="entry name" value="PROTEIN SCARLET"/>
    <property type="match status" value="1"/>
</dbReference>
<proteinExistence type="predicted"/>
<dbReference type="OrthoDB" id="66620at2759"/>
<dbReference type="Pfam" id="PF01061">
    <property type="entry name" value="ABC2_membrane"/>
    <property type="match status" value="1"/>
</dbReference>
<gene>
    <name evidence="8" type="ORF">BU14_3034s0001</name>
</gene>
<feature type="transmembrane region" description="Helical" evidence="6">
    <location>
        <begin position="54"/>
        <end position="76"/>
    </location>
</feature>
<evidence type="ECO:0000256" key="3">
    <source>
        <dbReference type="ARBA" id="ARBA00022692"/>
    </source>
</evidence>
<keyword evidence="3 6" id="KW-0812">Transmembrane</keyword>
<protein>
    <recommendedName>
        <fullName evidence="7">ABC-2 type transporter transmembrane domain-containing protein</fullName>
    </recommendedName>
</protein>
<dbReference type="GO" id="GO:0005886">
    <property type="term" value="C:plasma membrane"/>
    <property type="evidence" value="ECO:0007669"/>
    <property type="project" value="TreeGrafter"/>
</dbReference>